<keyword evidence="9" id="KW-0378">Hydrolase</keyword>
<evidence type="ECO:0000256" key="6">
    <source>
        <dbReference type="ARBA" id="ARBA00022490"/>
    </source>
</evidence>
<accession>A0A8C9ZM49</accession>
<dbReference type="InterPro" id="IPR045249">
    <property type="entry name" value="HARBI1-like"/>
</dbReference>
<evidence type="ECO:0000256" key="7">
    <source>
        <dbReference type="ARBA" id="ARBA00022722"/>
    </source>
</evidence>
<evidence type="ECO:0000256" key="10">
    <source>
        <dbReference type="ARBA" id="ARBA00023242"/>
    </source>
</evidence>
<dbReference type="PRINTS" id="PR02086">
    <property type="entry name" value="PUTNUCHARBI1"/>
</dbReference>
<dbReference type="InterPro" id="IPR027806">
    <property type="entry name" value="HARBI1_dom"/>
</dbReference>
<evidence type="ECO:0000313" key="15">
    <source>
        <dbReference type="Proteomes" id="UP000694568"/>
    </source>
</evidence>
<name>A0A8C9ZM49_SANLU</name>
<evidence type="ECO:0000256" key="12">
    <source>
        <dbReference type="ARBA" id="ARBA00045850"/>
    </source>
</evidence>
<evidence type="ECO:0000256" key="9">
    <source>
        <dbReference type="ARBA" id="ARBA00022801"/>
    </source>
</evidence>
<evidence type="ECO:0000313" key="14">
    <source>
        <dbReference type="Ensembl" id="ENSSLUP00000042451.1"/>
    </source>
</evidence>
<keyword evidence="15" id="KW-1185">Reference proteome</keyword>
<comment type="subcellular location">
    <subcellularLocation>
        <location evidence="3">Cytoplasm</location>
    </subcellularLocation>
    <subcellularLocation>
        <location evidence="2">Nucleus</location>
    </subcellularLocation>
</comment>
<sequence>MAALALLEDIANRRIRREREFRDQTDLLAHDDDWLMSRFRLPKAILLELCTELGPALQRETVRNHGLPVPLQVRTTLGFLKTGAFQRELADQSGISQPSLSRAMPAVWNGIIRMSPRYIRFPFTVGEKRAKQAFWAKYGFPGVLGAIDCTHVQLRPPSENTLIYINRKGTHSINIQVICDATCKITHVFVNYPGSNRDSFILANSAIPAIFEGNPPLDGWLLGDNSYPLKTWLMTPFIMPATENAI</sequence>
<dbReference type="Pfam" id="PF13359">
    <property type="entry name" value="DDE_Tnp_4"/>
    <property type="match status" value="1"/>
</dbReference>
<dbReference type="PANTHER" id="PTHR22930">
    <property type="match status" value="1"/>
</dbReference>
<comment type="similarity">
    <text evidence="4">Belongs to the HARBI1 family.</text>
</comment>
<keyword evidence="6" id="KW-0963">Cytoplasm</keyword>
<dbReference type="GO" id="GO:0016787">
    <property type="term" value="F:hydrolase activity"/>
    <property type="evidence" value="ECO:0007669"/>
    <property type="project" value="UniProtKB-KW"/>
</dbReference>
<keyword evidence="10" id="KW-0539">Nucleus</keyword>
<dbReference type="PANTHER" id="PTHR22930:SF275">
    <property type="entry name" value="NUCLEASE HARBI1-RELATED"/>
    <property type="match status" value="1"/>
</dbReference>
<protein>
    <recommendedName>
        <fullName evidence="5">Putative nuclease HARBI1</fullName>
    </recommendedName>
    <alternativeName>
        <fullName evidence="11">Harbinger transposase-derived nuclease</fullName>
    </alternativeName>
</protein>
<dbReference type="GO" id="GO:0005634">
    <property type="term" value="C:nucleus"/>
    <property type="evidence" value="ECO:0007669"/>
    <property type="project" value="UniProtKB-SubCell"/>
</dbReference>
<dbReference type="GO" id="GO:0005737">
    <property type="term" value="C:cytoplasm"/>
    <property type="evidence" value="ECO:0007669"/>
    <property type="project" value="UniProtKB-SubCell"/>
</dbReference>
<keyword evidence="8" id="KW-0479">Metal-binding</keyword>
<reference evidence="14" key="1">
    <citation type="submission" date="2025-08" db="UniProtKB">
        <authorList>
            <consortium name="Ensembl"/>
        </authorList>
    </citation>
    <scope>IDENTIFICATION</scope>
</reference>
<proteinExistence type="inferred from homology"/>
<dbReference type="GO" id="GO:0004518">
    <property type="term" value="F:nuclease activity"/>
    <property type="evidence" value="ECO:0007669"/>
    <property type="project" value="UniProtKB-KW"/>
</dbReference>
<comment type="function">
    <text evidence="12">Transposase-derived protein that may have nuclease activity. Does not have transposase activity.</text>
</comment>
<evidence type="ECO:0000259" key="13">
    <source>
        <dbReference type="Pfam" id="PF13359"/>
    </source>
</evidence>
<keyword evidence="7" id="KW-0540">Nuclease</keyword>
<dbReference type="AlphaFoldDB" id="A0A8C9ZM49"/>
<dbReference type="Ensembl" id="ENSSLUT00000043804.1">
    <property type="protein sequence ID" value="ENSSLUP00000042451.1"/>
    <property type="gene ID" value="ENSSLUG00000018854.1"/>
</dbReference>
<dbReference type="Proteomes" id="UP000694568">
    <property type="component" value="Unplaced"/>
</dbReference>
<dbReference type="GO" id="GO:0046872">
    <property type="term" value="F:metal ion binding"/>
    <property type="evidence" value="ECO:0007669"/>
    <property type="project" value="UniProtKB-KW"/>
</dbReference>
<evidence type="ECO:0000256" key="8">
    <source>
        <dbReference type="ARBA" id="ARBA00022723"/>
    </source>
</evidence>
<reference evidence="14" key="2">
    <citation type="submission" date="2025-09" db="UniProtKB">
        <authorList>
            <consortium name="Ensembl"/>
        </authorList>
    </citation>
    <scope>IDENTIFICATION</scope>
</reference>
<dbReference type="InterPro" id="IPR026103">
    <property type="entry name" value="HARBI1_animal"/>
</dbReference>
<organism evidence="14 15">
    <name type="scientific">Sander lucioperca</name>
    <name type="common">Pike-perch</name>
    <name type="synonym">Perca lucioperca</name>
    <dbReference type="NCBI Taxonomy" id="283035"/>
    <lineage>
        <taxon>Eukaryota</taxon>
        <taxon>Metazoa</taxon>
        <taxon>Chordata</taxon>
        <taxon>Craniata</taxon>
        <taxon>Vertebrata</taxon>
        <taxon>Euteleostomi</taxon>
        <taxon>Actinopterygii</taxon>
        <taxon>Neopterygii</taxon>
        <taxon>Teleostei</taxon>
        <taxon>Neoteleostei</taxon>
        <taxon>Acanthomorphata</taxon>
        <taxon>Eupercaria</taxon>
        <taxon>Perciformes</taxon>
        <taxon>Percoidei</taxon>
        <taxon>Percidae</taxon>
        <taxon>Luciopercinae</taxon>
        <taxon>Sander</taxon>
    </lineage>
</organism>
<evidence type="ECO:0000256" key="1">
    <source>
        <dbReference type="ARBA" id="ARBA00001968"/>
    </source>
</evidence>
<evidence type="ECO:0000256" key="11">
    <source>
        <dbReference type="ARBA" id="ARBA00030126"/>
    </source>
</evidence>
<evidence type="ECO:0000256" key="2">
    <source>
        <dbReference type="ARBA" id="ARBA00004123"/>
    </source>
</evidence>
<dbReference type="GeneTree" id="ENSGT00940000154348"/>
<evidence type="ECO:0000256" key="3">
    <source>
        <dbReference type="ARBA" id="ARBA00004496"/>
    </source>
</evidence>
<evidence type="ECO:0000256" key="5">
    <source>
        <dbReference type="ARBA" id="ARBA00015519"/>
    </source>
</evidence>
<evidence type="ECO:0000256" key="4">
    <source>
        <dbReference type="ARBA" id="ARBA00006958"/>
    </source>
</evidence>
<comment type="cofactor">
    <cofactor evidence="1">
        <name>a divalent metal cation</name>
        <dbReference type="ChEBI" id="CHEBI:60240"/>
    </cofactor>
</comment>
<feature type="domain" description="DDE Tnp4" evidence="13">
    <location>
        <begin position="147"/>
        <end position="238"/>
    </location>
</feature>